<keyword evidence="2" id="KW-0732">Signal</keyword>
<evidence type="ECO:0000313" key="4">
    <source>
        <dbReference type="Proteomes" id="UP001365542"/>
    </source>
</evidence>
<accession>A0AAV9WRB1</accession>
<feature type="region of interest" description="Disordered" evidence="1">
    <location>
        <begin position="36"/>
        <end position="56"/>
    </location>
</feature>
<comment type="caution">
    <text evidence="3">The sequence shown here is derived from an EMBL/GenBank/DDBJ whole genome shotgun (WGS) entry which is preliminary data.</text>
</comment>
<feature type="compositionally biased region" description="Polar residues" evidence="1">
    <location>
        <begin position="36"/>
        <end position="45"/>
    </location>
</feature>
<protein>
    <submittedName>
        <fullName evidence="3">Uncharacterized protein</fullName>
    </submittedName>
</protein>
<proteinExistence type="predicted"/>
<reference evidence="3 4" key="1">
    <citation type="submission" date="2019-10" db="EMBL/GenBank/DDBJ databases">
        <authorList>
            <person name="Palmer J.M."/>
        </authorList>
    </citation>
    <scope>NUCLEOTIDE SEQUENCE [LARGE SCALE GENOMIC DNA]</scope>
    <source>
        <strain evidence="3 4">TWF694</strain>
    </source>
</reference>
<name>A0AAV9WRB1_9PEZI</name>
<gene>
    <name evidence="3" type="ORF">TWF694_006106</name>
</gene>
<organism evidence="3 4">
    <name type="scientific">Orbilia ellipsospora</name>
    <dbReference type="NCBI Taxonomy" id="2528407"/>
    <lineage>
        <taxon>Eukaryota</taxon>
        <taxon>Fungi</taxon>
        <taxon>Dikarya</taxon>
        <taxon>Ascomycota</taxon>
        <taxon>Pezizomycotina</taxon>
        <taxon>Orbiliomycetes</taxon>
        <taxon>Orbiliales</taxon>
        <taxon>Orbiliaceae</taxon>
        <taxon>Orbilia</taxon>
    </lineage>
</organism>
<evidence type="ECO:0000256" key="2">
    <source>
        <dbReference type="SAM" id="SignalP"/>
    </source>
</evidence>
<evidence type="ECO:0000313" key="3">
    <source>
        <dbReference type="EMBL" id="KAK6523214.1"/>
    </source>
</evidence>
<dbReference type="Proteomes" id="UP001365542">
    <property type="component" value="Unassembled WGS sequence"/>
</dbReference>
<keyword evidence="4" id="KW-1185">Reference proteome</keyword>
<evidence type="ECO:0000256" key="1">
    <source>
        <dbReference type="SAM" id="MobiDB-lite"/>
    </source>
</evidence>
<feature type="signal peptide" evidence="2">
    <location>
        <begin position="1"/>
        <end position="22"/>
    </location>
</feature>
<dbReference type="EMBL" id="JAVHJO010000019">
    <property type="protein sequence ID" value="KAK6523214.1"/>
    <property type="molecule type" value="Genomic_DNA"/>
</dbReference>
<sequence length="201" mass="21509">MQLTQILSIAAVLAATTASAYSVPDSYIGVVRRGTGSANSTASFNTTASVPAKPTKPKAAKRGVRFGIAAVKVTNSTTPSNSTISTSAKILTDIGEKLPGILEKQTGDSLKTNIIDAIGKMPVITPEQTSFFKDLPQKVWDQMSVFMNNVTDTIKSGHPDQKLMNQNANAWVDLFNKTTPDFAKLSTTPPADVPEYLEDFI</sequence>
<feature type="chain" id="PRO_5043979110" evidence="2">
    <location>
        <begin position="23"/>
        <end position="201"/>
    </location>
</feature>
<dbReference type="AlphaFoldDB" id="A0AAV9WRB1"/>